<dbReference type="RefSeq" id="WP_345013862.1">
    <property type="nucleotide sequence ID" value="NZ_BAABFC010000019.1"/>
</dbReference>
<reference evidence="14" key="1">
    <citation type="journal article" date="2019" name="Int. J. Syst. Evol. Microbiol.">
        <title>The Global Catalogue of Microorganisms (GCM) 10K type strain sequencing project: providing services to taxonomists for standard genome sequencing and annotation.</title>
        <authorList>
            <consortium name="The Broad Institute Genomics Platform"/>
            <consortium name="The Broad Institute Genome Sequencing Center for Infectious Disease"/>
            <person name="Wu L."/>
            <person name="Ma J."/>
        </authorList>
    </citation>
    <scope>NUCLEOTIDE SEQUENCE [LARGE SCALE GENOMIC DNA]</scope>
    <source>
        <strain evidence="14">JCM 32226</strain>
    </source>
</reference>
<dbReference type="CDD" id="cd00756">
    <property type="entry name" value="MoaE"/>
    <property type="match status" value="1"/>
</dbReference>
<evidence type="ECO:0000256" key="11">
    <source>
        <dbReference type="ARBA" id="ARBA00049878"/>
    </source>
</evidence>
<evidence type="ECO:0000256" key="8">
    <source>
        <dbReference type="ARBA" id="ARBA00030407"/>
    </source>
</evidence>
<evidence type="ECO:0000256" key="7">
    <source>
        <dbReference type="ARBA" id="ARBA00029745"/>
    </source>
</evidence>
<organism evidence="13 14">
    <name type="scientific">Pseudaeromonas paramecii</name>
    <dbReference type="NCBI Taxonomy" id="2138166"/>
    <lineage>
        <taxon>Bacteria</taxon>
        <taxon>Pseudomonadati</taxon>
        <taxon>Pseudomonadota</taxon>
        <taxon>Gammaproteobacteria</taxon>
        <taxon>Aeromonadales</taxon>
        <taxon>Aeromonadaceae</taxon>
        <taxon>Pseudaeromonas</taxon>
    </lineage>
</organism>
<evidence type="ECO:0000256" key="4">
    <source>
        <dbReference type="ARBA" id="ARBA00013858"/>
    </source>
</evidence>
<sequence>MTAPSVADLIRVQESDFDLAAEYARLAGLSGTGALVSFVGQVRDCNQGEAVEGLFLEHYPGMTERAMADLVAEARGRWPLTGVTLIHRVGALKLGEQIVLVLVASGHRGEAFAACEFLMDTLKSRVPFWKRERRGDGQSHWLAARDSDAQAAARWQEKPEL</sequence>
<proteinExistence type="inferred from homology"/>
<dbReference type="PANTHER" id="PTHR23404">
    <property type="entry name" value="MOLYBDOPTERIN SYNTHASE RELATED"/>
    <property type="match status" value="1"/>
</dbReference>
<dbReference type="Pfam" id="PF02391">
    <property type="entry name" value="MoaE"/>
    <property type="match status" value="1"/>
</dbReference>
<dbReference type="InterPro" id="IPR036563">
    <property type="entry name" value="MoaE_sf"/>
</dbReference>
<gene>
    <name evidence="13" type="primary">moaE</name>
    <name evidence="13" type="ORF">GCM10023095_26210</name>
</gene>
<evidence type="ECO:0000256" key="12">
    <source>
        <dbReference type="SAM" id="MobiDB-lite"/>
    </source>
</evidence>
<dbReference type="SUPFAM" id="SSF54690">
    <property type="entry name" value="Molybdopterin synthase subunit MoaE"/>
    <property type="match status" value="1"/>
</dbReference>
<protein>
    <recommendedName>
        <fullName evidence="4">Molybdopterin synthase catalytic subunit</fullName>
        <ecNumber evidence="3">2.8.1.12</ecNumber>
    </recommendedName>
    <alternativeName>
        <fullName evidence="9">MPT synthase subunit 2</fullName>
    </alternativeName>
    <alternativeName>
        <fullName evidence="7">Molybdenum cofactor biosynthesis protein E</fullName>
    </alternativeName>
    <alternativeName>
        <fullName evidence="8">Molybdopterin-converting factor large subunit</fullName>
    </alternativeName>
    <alternativeName>
        <fullName evidence="10">Molybdopterin-converting factor subunit 2</fullName>
    </alternativeName>
</protein>
<evidence type="ECO:0000313" key="14">
    <source>
        <dbReference type="Proteomes" id="UP001501321"/>
    </source>
</evidence>
<comment type="pathway">
    <text evidence="1">Cofactor biosynthesis; molybdopterin biosynthesis.</text>
</comment>
<dbReference type="Gene3D" id="3.90.1170.40">
    <property type="entry name" value="Molybdopterin biosynthesis MoaE subunit"/>
    <property type="match status" value="1"/>
</dbReference>
<dbReference type="EMBL" id="BAABFC010000019">
    <property type="protein sequence ID" value="GAA4502082.1"/>
    <property type="molecule type" value="Genomic_DNA"/>
</dbReference>
<accession>A0ABP8QEU1</accession>
<evidence type="ECO:0000256" key="5">
    <source>
        <dbReference type="ARBA" id="ARBA00023150"/>
    </source>
</evidence>
<dbReference type="NCBIfam" id="NF007959">
    <property type="entry name" value="PRK10678.1"/>
    <property type="match status" value="1"/>
</dbReference>
<evidence type="ECO:0000313" key="13">
    <source>
        <dbReference type="EMBL" id="GAA4502082.1"/>
    </source>
</evidence>
<evidence type="ECO:0000256" key="9">
    <source>
        <dbReference type="ARBA" id="ARBA00030781"/>
    </source>
</evidence>
<comment type="subunit">
    <text evidence="6">Heterotetramer of 2 MoaD subunits and 2 MoaE subunits. Also stable as homodimer. The enzyme changes between these two forms during catalysis.</text>
</comment>
<evidence type="ECO:0000256" key="3">
    <source>
        <dbReference type="ARBA" id="ARBA00011950"/>
    </source>
</evidence>
<comment type="similarity">
    <text evidence="2">Belongs to the MoaE family.</text>
</comment>
<keyword evidence="5" id="KW-0501">Molybdenum cofactor biosynthesis</keyword>
<feature type="region of interest" description="Disordered" evidence="12">
    <location>
        <begin position="140"/>
        <end position="161"/>
    </location>
</feature>
<comment type="caution">
    <text evidence="13">The sequence shown here is derived from an EMBL/GenBank/DDBJ whole genome shotgun (WGS) entry which is preliminary data.</text>
</comment>
<dbReference type="Proteomes" id="UP001501321">
    <property type="component" value="Unassembled WGS sequence"/>
</dbReference>
<dbReference type="InterPro" id="IPR003448">
    <property type="entry name" value="Mopterin_biosynth_MoaE"/>
</dbReference>
<comment type="catalytic activity">
    <reaction evidence="11">
        <text>2 [molybdopterin-synthase sulfur-carrier protein]-C-terminal-Gly-aminoethanethioate + cyclic pyranopterin phosphate + H2O = molybdopterin + 2 [molybdopterin-synthase sulfur-carrier protein]-C-terminal Gly-Gly + 2 H(+)</text>
        <dbReference type="Rhea" id="RHEA:26333"/>
        <dbReference type="Rhea" id="RHEA-COMP:12202"/>
        <dbReference type="Rhea" id="RHEA-COMP:19907"/>
        <dbReference type="ChEBI" id="CHEBI:15377"/>
        <dbReference type="ChEBI" id="CHEBI:15378"/>
        <dbReference type="ChEBI" id="CHEBI:58698"/>
        <dbReference type="ChEBI" id="CHEBI:59648"/>
        <dbReference type="ChEBI" id="CHEBI:90778"/>
        <dbReference type="ChEBI" id="CHEBI:232372"/>
        <dbReference type="EC" id="2.8.1.12"/>
    </reaction>
</comment>
<evidence type="ECO:0000256" key="2">
    <source>
        <dbReference type="ARBA" id="ARBA00005426"/>
    </source>
</evidence>
<keyword evidence="14" id="KW-1185">Reference proteome</keyword>
<evidence type="ECO:0000256" key="6">
    <source>
        <dbReference type="ARBA" id="ARBA00026066"/>
    </source>
</evidence>
<name>A0ABP8QEU1_9GAMM</name>
<dbReference type="EC" id="2.8.1.12" evidence="3"/>
<evidence type="ECO:0000256" key="1">
    <source>
        <dbReference type="ARBA" id="ARBA00005046"/>
    </source>
</evidence>
<evidence type="ECO:0000256" key="10">
    <source>
        <dbReference type="ARBA" id="ARBA00032474"/>
    </source>
</evidence>